<dbReference type="GO" id="GO:0016323">
    <property type="term" value="C:basolateral plasma membrane"/>
    <property type="evidence" value="ECO:0007669"/>
    <property type="project" value="TreeGrafter"/>
</dbReference>
<dbReference type="Gene3D" id="2.30.42.10">
    <property type="match status" value="4"/>
</dbReference>
<evidence type="ECO:0000313" key="5">
    <source>
        <dbReference type="EMBL" id="CDS42179.1"/>
    </source>
</evidence>
<feature type="domain" description="PDZ" evidence="4">
    <location>
        <begin position="1144"/>
        <end position="1223"/>
    </location>
</feature>
<dbReference type="InterPro" id="IPR050614">
    <property type="entry name" value="Synaptic_Scaffolding_LAP-MAGUK"/>
</dbReference>
<dbReference type="PANTHER" id="PTHR23119">
    <property type="entry name" value="DISCS LARGE"/>
    <property type="match status" value="1"/>
</dbReference>
<feature type="region of interest" description="Disordered" evidence="3">
    <location>
        <begin position="816"/>
        <end position="837"/>
    </location>
</feature>
<feature type="compositionally biased region" description="Polar residues" evidence="3">
    <location>
        <begin position="816"/>
        <end position="830"/>
    </location>
</feature>
<feature type="compositionally biased region" description="Acidic residues" evidence="3">
    <location>
        <begin position="481"/>
        <end position="490"/>
    </location>
</feature>
<dbReference type="InterPro" id="IPR003591">
    <property type="entry name" value="Leu-rich_rpt_typical-subtyp"/>
</dbReference>
<dbReference type="STRING" id="6211.A0A068YC90"/>
<dbReference type="InterPro" id="IPR032675">
    <property type="entry name" value="LRR_dom_sf"/>
</dbReference>
<evidence type="ECO:0000256" key="1">
    <source>
        <dbReference type="ARBA" id="ARBA00022614"/>
    </source>
</evidence>
<evidence type="ECO:0000256" key="2">
    <source>
        <dbReference type="ARBA" id="ARBA00022737"/>
    </source>
</evidence>
<dbReference type="GO" id="GO:0098968">
    <property type="term" value="P:neurotransmitter receptor transport postsynaptic membrane to endosome"/>
    <property type="evidence" value="ECO:0007669"/>
    <property type="project" value="TreeGrafter"/>
</dbReference>
<evidence type="ECO:0000313" key="6">
    <source>
        <dbReference type="Proteomes" id="UP000017246"/>
    </source>
</evidence>
<dbReference type="GO" id="GO:0045211">
    <property type="term" value="C:postsynaptic membrane"/>
    <property type="evidence" value="ECO:0007669"/>
    <property type="project" value="TreeGrafter"/>
</dbReference>
<dbReference type="OMA" id="HYTKRAR"/>
<dbReference type="Pfam" id="PF23598">
    <property type="entry name" value="LRR_14"/>
    <property type="match status" value="1"/>
</dbReference>
<dbReference type="GO" id="GO:0098887">
    <property type="term" value="P:neurotransmitter receptor transport, endosome to postsynaptic membrane"/>
    <property type="evidence" value="ECO:0007669"/>
    <property type="project" value="TreeGrafter"/>
</dbReference>
<dbReference type="InterPro" id="IPR055414">
    <property type="entry name" value="LRR_R13L4/SHOC2-like"/>
</dbReference>
<dbReference type="GO" id="GO:0098609">
    <property type="term" value="P:cell-cell adhesion"/>
    <property type="evidence" value="ECO:0007669"/>
    <property type="project" value="TreeGrafter"/>
</dbReference>
<reference evidence="5" key="2">
    <citation type="submission" date="2015-11" db="EMBL/GenBank/DDBJ databases">
        <authorList>
            <person name="Zhang Y."/>
            <person name="Guo Z."/>
        </authorList>
    </citation>
    <scope>NUCLEOTIDE SEQUENCE</scope>
</reference>
<dbReference type="GO" id="GO:0014069">
    <property type="term" value="C:postsynaptic density"/>
    <property type="evidence" value="ECO:0007669"/>
    <property type="project" value="TreeGrafter"/>
</dbReference>
<sequence length="1479" mass="159758">MFKCLPFIKGCGTQIDTIEKSHASLTSVPDDVLRSYRTLEECKLDANQIKELPNAFFRLERIRILSVSDNELTRIPPGIGNFSYLVELDISRNDISELPTSLRLCDSLQVLDASNNALKMLPEGFSQLRSLRVLSLNDVSLYELPADFGGLKKLQKLELRDNYLNSLPVTFGELASLEFLDLGGNDFSTMPPSIGCLQNLLELWLDDNQMTSLPIEIGNLHALQQMDVSENRLTSLPSTIAGLTSLADLNLTQNFLDCLPDEIGQLANLSVFKLNRNQLVDLTPAIGRCQNLLEFYLTENYLSALPNTIGNLTKMFHFNVTKNQLVELPPEIGKCVALQILSLRDNNLRRIPSEIGNLTQLHVLDLAGNRLDRLPVSLTSCPLKALWLVQSQAQPISLQRAVDENSGEEYLTCYLLPQEADDNVCRNGLPSSNASSPGATSNQFKKELESTNGTLLPTTQIPSGTSSIINLEDEKGVGEAQEGEEEDETTQEPTSASTRVRFTAEEGATKATNDAAAREYPKTRHPMHLKKAILNGELAHKVSDNTPCLPSNGLDLQPKVDQNTSHGRLQEYPVPVCKHPDIQGEDSSVSIYLHHQDGPKRILGSSSAASTSPLYANTRPCNRIELVSECIGSLSSDLGSPISTGSSGGIDELLLPNATVSAASTSLSRKLCRHGTEGGVAFAETPGEHRFVTGKGQEEDEEQAYSSGGEEIDTITKSVAFSDEVIDNEANASQKLIRRDTPHYTKRARIHMNNEEAVLKLLKKYHDPSVVDAFADGNAPENMKTTNALLMVAAAAAAASGSGGGTMASTDLHFTTDSQTSAPLTPAPTSQQPPLPKTEQVTLHVTLERVPGGGLGLSIAGGVGSVPFRGLDQGIFVSRLAPGGLAEISGLKVGDKLLEVNGVSMVNVEHQVAVSALRTDSTRFKLLLCREVPVITQPLPCDSDAPTSTASSTIAPIAATPPPPYVMDPQRAHNLPSSLLNTTSLGRNIPNATVPFVQAAPMAMQLIKCTLHRDWSGLGFSIAGGRGLLGPQADASAHLSFLETIYISRIVEGGAADKAGKLRIGDQLFKINGIDVRNARHDQVITLLTGAGPNVELEVLRKLTAPNTSSAPYISGLGEGLSRTPSLAEGPQFLRKEEGLDVYRVTLKHRPGKSLGLRICGGCDTSSLPFGGDSPGVFICRVQEGGEAKEAGLRVGDRLLSVNGRDLRRVTHDEAVAALMPSGVAEESLILEIRRDPSPPGLREVVISCPSDEPVGLSLMSLRPTLLSPAHSCSRSDERSANEETEGIFVRQITPESPIARDGRVKPGDRLLVANSEWVMSLEPQELAEVLHPQEGTLSLTLCDGIDTSSFGEVFSSRQPVFSNLSCHLIDCDGQVHESVRPLKGEDAHVPPSFTRTLPVLPRHRTCLLARRLKYFPPSRTAYSSLRWLTSSTSFSQPILVLLQTPTIQSYLRNLCFISPSLALSTARGAFLPHTKTVL</sequence>
<reference evidence="5" key="1">
    <citation type="journal article" date="2013" name="Nature">
        <title>The genomes of four tapeworm species reveal adaptations to parasitism.</title>
        <authorList>
            <person name="Tsai I.J."/>
            <person name="Zarowiecki M."/>
            <person name="Holroyd N."/>
            <person name="Garciarrubio A."/>
            <person name="Sanchez-Flores A."/>
            <person name="Brooks K.L."/>
            <person name="Tracey A."/>
            <person name="Bobes R.J."/>
            <person name="Fragoso G."/>
            <person name="Sciutto E."/>
            <person name="Aslett M."/>
            <person name="Beasley H."/>
            <person name="Bennett H.M."/>
            <person name="Cai J."/>
            <person name="Camicia F."/>
            <person name="Clark R."/>
            <person name="Cucher M."/>
            <person name="De Silva N."/>
            <person name="Day T.A."/>
            <person name="Deplazes P."/>
            <person name="Estrada K."/>
            <person name="Fernandez C."/>
            <person name="Holland P.W."/>
            <person name="Hou J."/>
            <person name="Hu S."/>
            <person name="Huckvale T."/>
            <person name="Hung S.S."/>
            <person name="Kamenetzky L."/>
            <person name="Keane J.A."/>
            <person name="Kiss F."/>
            <person name="Koziol U."/>
            <person name="Lambert O."/>
            <person name="Liu K."/>
            <person name="Luo X."/>
            <person name="Luo Y."/>
            <person name="Macchiaroli N."/>
            <person name="Nichol S."/>
            <person name="Paps J."/>
            <person name="Parkinson J."/>
            <person name="Pouchkina-Stantcheva N."/>
            <person name="Riddiford N."/>
            <person name="Rosenzvit M."/>
            <person name="Salinas G."/>
            <person name="Wasmuth J.D."/>
            <person name="Zamanian M."/>
            <person name="Zheng Y."/>
            <person name="Cai X."/>
            <person name="Soberon X."/>
            <person name="Olson P.D."/>
            <person name="Laclette J.P."/>
            <person name="Brehm K."/>
            <person name="Berriman M."/>
            <person name="Garciarrubio A."/>
            <person name="Bobes R.J."/>
            <person name="Fragoso G."/>
            <person name="Sanchez-Flores A."/>
            <person name="Estrada K."/>
            <person name="Cevallos M.A."/>
            <person name="Morett E."/>
            <person name="Gonzalez V."/>
            <person name="Portillo T."/>
            <person name="Ochoa-Leyva A."/>
            <person name="Jose M.V."/>
            <person name="Sciutto E."/>
            <person name="Landa A."/>
            <person name="Jimenez L."/>
            <person name="Valdes V."/>
            <person name="Carrero J.C."/>
            <person name="Larralde C."/>
            <person name="Morales-Montor J."/>
            <person name="Limon-Lason J."/>
            <person name="Soberon X."/>
            <person name="Laclette J.P."/>
        </authorList>
    </citation>
    <scope>NUCLEOTIDE SEQUENCE [LARGE SCALE GENOMIC DNA]</scope>
</reference>
<dbReference type="EMBL" id="LN902842">
    <property type="protein sequence ID" value="CDS42179.1"/>
    <property type="molecule type" value="Genomic_DNA"/>
</dbReference>
<dbReference type="InterPro" id="IPR036034">
    <property type="entry name" value="PDZ_sf"/>
</dbReference>
<keyword evidence="1" id="KW-0433">Leucine-rich repeat</keyword>
<dbReference type="eggNOG" id="KOG0619">
    <property type="taxonomic scope" value="Eukaryota"/>
</dbReference>
<accession>A0A068YC90</accession>
<dbReference type="GO" id="GO:0043113">
    <property type="term" value="P:receptor clustering"/>
    <property type="evidence" value="ECO:0007669"/>
    <property type="project" value="TreeGrafter"/>
</dbReference>
<dbReference type="PANTHER" id="PTHR23119:SF44">
    <property type="entry name" value="PROTEIN LAP4"/>
    <property type="match status" value="1"/>
</dbReference>
<dbReference type="Proteomes" id="UP000017246">
    <property type="component" value="Unassembled WGS sequence"/>
</dbReference>
<evidence type="ECO:0000259" key="4">
    <source>
        <dbReference type="PROSITE" id="PS50106"/>
    </source>
</evidence>
<protein>
    <submittedName>
        <fullName evidence="5">Leucine rich repeat</fullName>
    </submittedName>
</protein>
<feature type="domain" description="PDZ" evidence="4">
    <location>
        <begin position="1008"/>
        <end position="1103"/>
    </location>
</feature>
<dbReference type="OrthoDB" id="2187496at2759"/>
<feature type="domain" description="PDZ" evidence="4">
    <location>
        <begin position="1244"/>
        <end position="1342"/>
    </location>
</feature>
<dbReference type="SUPFAM" id="SSF52058">
    <property type="entry name" value="L domain-like"/>
    <property type="match status" value="1"/>
</dbReference>
<evidence type="ECO:0000256" key="3">
    <source>
        <dbReference type="SAM" id="MobiDB-lite"/>
    </source>
</evidence>
<dbReference type="PROSITE" id="PS51450">
    <property type="entry name" value="LRR"/>
    <property type="match status" value="1"/>
</dbReference>
<keyword evidence="6" id="KW-1185">Reference proteome</keyword>
<organism evidence="5 6">
    <name type="scientific">Echinococcus multilocularis</name>
    <name type="common">Fox tapeworm</name>
    <dbReference type="NCBI Taxonomy" id="6211"/>
    <lineage>
        <taxon>Eukaryota</taxon>
        <taxon>Metazoa</taxon>
        <taxon>Spiralia</taxon>
        <taxon>Lophotrochozoa</taxon>
        <taxon>Platyhelminthes</taxon>
        <taxon>Cestoda</taxon>
        <taxon>Eucestoda</taxon>
        <taxon>Cyclophyllidea</taxon>
        <taxon>Taeniidae</taxon>
        <taxon>Echinococcus</taxon>
    </lineage>
</organism>
<dbReference type="Pfam" id="PF00560">
    <property type="entry name" value="LRR_1"/>
    <property type="match status" value="1"/>
</dbReference>
<dbReference type="SMART" id="SM00364">
    <property type="entry name" value="LRR_BAC"/>
    <property type="match status" value="8"/>
</dbReference>
<dbReference type="SUPFAM" id="SSF50156">
    <property type="entry name" value="PDZ domain-like"/>
    <property type="match status" value="4"/>
</dbReference>
<dbReference type="SMART" id="SM00369">
    <property type="entry name" value="LRR_TYP"/>
    <property type="match status" value="13"/>
</dbReference>
<dbReference type="GO" id="GO:0005912">
    <property type="term" value="C:adherens junction"/>
    <property type="evidence" value="ECO:0007669"/>
    <property type="project" value="TreeGrafter"/>
</dbReference>
<keyword evidence="2" id="KW-0677">Repeat</keyword>
<dbReference type="Pfam" id="PF00595">
    <property type="entry name" value="PDZ"/>
    <property type="match status" value="4"/>
</dbReference>
<feature type="compositionally biased region" description="Polar residues" evidence="3">
    <location>
        <begin position="452"/>
        <end position="469"/>
    </location>
</feature>
<feature type="domain" description="PDZ" evidence="4">
    <location>
        <begin position="844"/>
        <end position="932"/>
    </location>
</feature>
<proteinExistence type="predicted"/>
<dbReference type="GO" id="GO:0019901">
    <property type="term" value="F:protein kinase binding"/>
    <property type="evidence" value="ECO:0007669"/>
    <property type="project" value="TreeGrafter"/>
</dbReference>
<dbReference type="InterPro" id="IPR001478">
    <property type="entry name" value="PDZ"/>
</dbReference>
<dbReference type="SMART" id="SM00228">
    <property type="entry name" value="PDZ"/>
    <property type="match status" value="4"/>
</dbReference>
<dbReference type="PROSITE" id="PS50106">
    <property type="entry name" value="PDZ"/>
    <property type="match status" value="4"/>
</dbReference>
<dbReference type="InterPro" id="IPR001611">
    <property type="entry name" value="Leu-rich_rpt"/>
</dbReference>
<feature type="region of interest" description="Disordered" evidence="3">
    <location>
        <begin position="452"/>
        <end position="499"/>
    </location>
</feature>
<gene>
    <name evidence="5" type="ORF">EmuJ_000988700</name>
</gene>
<dbReference type="GO" id="GO:0045197">
    <property type="term" value="P:establishment or maintenance of epithelial cell apical/basal polarity"/>
    <property type="evidence" value="ECO:0007669"/>
    <property type="project" value="TreeGrafter"/>
</dbReference>
<name>A0A068YC90_ECHMU</name>
<dbReference type="Gene3D" id="3.80.10.10">
    <property type="entry name" value="Ribonuclease Inhibitor"/>
    <property type="match status" value="2"/>
</dbReference>